<dbReference type="EMBL" id="KN834765">
    <property type="protein sequence ID" value="KIK63110.1"/>
    <property type="molecule type" value="Genomic_DNA"/>
</dbReference>
<dbReference type="Proteomes" id="UP000053593">
    <property type="component" value="Unassembled WGS sequence"/>
</dbReference>
<dbReference type="InterPro" id="IPR036866">
    <property type="entry name" value="RibonucZ/Hydroxyglut_hydro"/>
</dbReference>
<dbReference type="SUPFAM" id="SSF56281">
    <property type="entry name" value="Metallo-hydrolase/oxidoreductase"/>
    <property type="match status" value="1"/>
</dbReference>
<proteinExistence type="predicted"/>
<sequence length="191" mass="21914">MLVGVEHFSDSLIFASSHSPRFLEDIPEHSLCNFLHIRTPKYCPTLVHHGRNLGKTGVTFLHTFGHTPDSLSVYDPTSIPPMLYVGDLFYENEPIIFPNEGSIVEERSTQSDSEQRTILLNAGHITHSRPALLILRSVRSFMEDVIDGREPVRKTWIKRGERTLEYRQDAKTFSLICPERLILEARQSRRS</sequence>
<evidence type="ECO:0000313" key="2">
    <source>
        <dbReference type="Proteomes" id="UP000053593"/>
    </source>
</evidence>
<keyword evidence="2" id="KW-1185">Reference proteome</keyword>
<reference evidence="1 2" key="1">
    <citation type="submission" date="2014-04" db="EMBL/GenBank/DDBJ databases">
        <title>Evolutionary Origins and Diversification of the Mycorrhizal Mutualists.</title>
        <authorList>
            <consortium name="DOE Joint Genome Institute"/>
            <consortium name="Mycorrhizal Genomics Consortium"/>
            <person name="Kohler A."/>
            <person name="Kuo A."/>
            <person name="Nagy L.G."/>
            <person name="Floudas D."/>
            <person name="Copeland A."/>
            <person name="Barry K.W."/>
            <person name="Cichocki N."/>
            <person name="Veneault-Fourrey C."/>
            <person name="LaButti K."/>
            <person name="Lindquist E.A."/>
            <person name="Lipzen A."/>
            <person name="Lundell T."/>
            <person name="Morin E."/>
            <person name="Murat C."/>
            <person name="Riley R."/>
            <person name="Ohm R."/>
            <person name="Sun H."/>
            <person name="Tunlid A."/>
            <person name="Henrissat B."/>
            <person name="Grigoriev I.V."/>
            <person name="Hibbett D.S."/>
            <person name="Martin F."/>
        </authorList>
    </citation>
    <scope>NUCLEOTIDE SEQUENCE [LARGE SCALE GENOMIC DNA]</scope>
    <source>
        <strain evidence="1 2">FD-317 M1</strain>
    </source>
</reference>
<dbReference type="AlphaFoldDB" id="A0A0D0BGR7"/>
<evidence type="ECO:0008006" key="3">
    <source>
        <dbReference type="Google" id="ProtNLM"/>
    </source>
</evidence>
<gene>
    <name evidence="1" type="ORF">GYMLUDRAFT_481104</name>
</gene>
<accession>A0A0D0BGR7</accession>
<dbReference type="Gene3D" id="3.60.15.10">
    <property type="entry name" value="Ribonuclease Z/Hydroxyacylglutathione hydrolase-like"/>
    <property type="match status" value="1"/>
</dbReference>
<name>A0A0D0BGR7_9AGAR</name>
<dbReference type="HOGENOM" id="CLU_1334706_0_0_1"/>
<organism evidence="1 2">
    <name type="scientific">Collybiopsis luxurians FD-317 M1</name>
    <dbReference type="NCBI Taxonomy" id="944289"/>
    <lineage>
        <taxon>Eukaryota</taxon>
        <taxon>Fungi</taxon>
        <taxon>Dikarya</taxon>
        <taxon>Basidiomycota</taxon>
        <taxon>Agaricomycotina</taxon>
        <taxon>Agaricomycetes</taxon>
        <taxon>Agaricomycetidae</taxon>
        <taxon>Agaricales</taxon>
        <taxon>Marasmiineae</taxon>
        <taxon>Omphalotaceae</taxon>
        <taxon>Collybiopsis</taxon>
        <taxon>Collybiopsis luxurians</taxon>
    </lineage>
</organism>
<dbReference type="OrthoDB" id="3341310at2759"/>
<protein>
    <recommendedName>
        <fullName evidence="3">Metallo-beta-lactamase domain-containing protein</fullName>
    </recommendedName>
</protein>
<evidence type="ECO:0000313" key="1">
    <source>
        <dbReference type="EMBL" id="KIK63110.1"/>
    </source>
</evidence>
<dbReference type="CDD" id="cd06262">
    <property type="entry name" value="metallo-hydrolase-like_MBL-fold"/>
    <property type="match status" value="1"/>
</dbReference>